<evidence type="ECO:0000256" key="1">
    <source>
        <dbReference type="SAM" id="SignalP"/>
    </source>
</evidence>
<feature type="chain" id="PRO_5045456963" evidence="1">
    <location>
        <begin position="26"/>
        <end position="565"/>
    </location>
</feature>
<evidence type="ECO:0000313" key="3">
    <source>
        <dbReference type="Proteomes" id="UP001596037"/>
    </source>
</evidence>
<proteinExistence type="predicted"/>
<evidence type="ECO:0000313" key="2">
    <source>
        <dbReference type="EMBL" id="MFC5500514.1"/>
    </source>
</evidence>
<dbReference type="EMBL" id="JBHSMF010000015">
    <property type="protein sequence ID" value="MFC5500514.1"/>
    <property type="molecule type" value="Genomic_DNA"/>
</dbReference>
<dbReference type="Proteomes" id="UP001596037">
    <property type="component" value="Unassembled WGS sequence"/>
</dbReference>
<organism evidence="2 3">
    <name type="scientific">Caenimonas terrae</name>
    <dbReference type="NCBI Taxonomy" id="696074"/>
    <lineage>
        <taxon>Bacteria</taxon>
        <taxon>Pseudomonadati</taxon>
        <taxon>Pseudomonadota</taxon>
        <taxon>Betaproteobacteria</taxon>
        <taxon>Burkholderiales</taxon>
        <taxon>Comamonadaceae</taxon>
        <taxon>Caenimonas</taxon>
    </lineage>
</organism>
<comment type="caution">
    <text evidence="2">The sequence shown here is derived from an EMBL/GenBank/DDBJ whole genome shotgun (WGS) entry which is preliminary data.</text>
</comment>
<keyword evidence="1" id="KW-0732">Signal</keyword>
<dbReference type="RefSeq" id="WP_376852761.1">
    <property type="nucleotide sequence ID" value="NZ_JBHSMF010000015.1"/>
</dbReference>
<reference evidence="3" key="1">
    <citation type="journal article" date="2019" name="Int. J. Syst. Evol. Microbiol.">
        <title>The Global Catalogue of Microorganisms (GCM) 10K type strain sequencing project: providing services to taxonomists for standard genome sequencing and annotation.</title>
        <authorList>
            <consortium name="The Broad Institute Genomics Platform"/>
            <consortium name="The Broad Institute Genome Sequencing Center for Infectious Disease"/>
            <person name="Wu L."/>
            <person name="Ma J."/>
        </authorList>
    </citation>
    <scope>NUCLEOTIDE SEQUENCE [LARGE SCALE GENOMIC DNA]</scope>
    <source>
        <strain evidence="3">CCUG 57401</strain>
    </source>
</reference>
<feature type="signal peptide" evidence="1">
    <location>
        <begin position="1"/>
        <end position="25"/>
    </location>
</feature>
<sequence>MRKNLIAMSVATLVAGLGLAGGASAAVFADNGVATTTPTNATAETVQNGGIGHQLIIPYYNVQGGNATLFNIVNTDLVNGKAVKIRFRGASNSDDVFDFQLYLSPGDMWATTLTKAADGTATLATVDKSCTIPNTINGTPFVTARLPSFLTAAQKAQQTREGYIEIFNMADIPPTTPNADGSSSATANPLYTAIKHVNGTPPGCSSAAINALATDPATLAAAYADGFRSPSTGLFANFTIINVPKSGAETGEAVSIAATVGVNGANGRGNIVFFPQVAGGATTPDSFTADPALRTVAGGATGVQNGSGGAYAGGTVPIIAASQFDLPDLSTPYLLLAAYPPVAADPINQAEALTRSLAVMNVINEFITDPVIAANTDWVFSLPTRRYSVALDYRPATAAGVTNAQRAFTKFINRDYFDSTNSPVALSSTTGMPQICVTTQSTVFYDREEGTFVGSSFVISPNPPAPQFALCGETNVLTFNSPFGASVLGAEISSANTTVPNNVTVGWAQVNTPGLTTGAAPNVGGNGLPILGKAYVTARNNAVQAGFTTNFGGSWEHRYQRPLVP</sequence>
<keyword evidence="3" id="KW-1185">Reference proteome</keyword>
<accession>A0ABW0NNP2</accession>
<gene>
    <name evidence="2" type="ORF">ACFPOE_23430</name>
</gene>
<name>A0ABW0NNP2_9BURK</name>
<protein>
    <submittedName>
        <fullName evidence="2">Cell surface protein</fullName>
    </submittedName>
</protein>